<feature type="compositionally biased region" description="Polar residues" evidence="1">
    <location>
        <begin position="139"/>
        <end position="148"/>
    </location>
</feature>
<gene>
    <name evidence="2" type="ORF">L211DRAFT_359778</name>
</gene>
<name>A0A3N4LH31_9PEZI</name>
<proteinExistence type="predicted"/>
<evidence type="ECO:0000256" key="1">
    <source>
        <dbReference type="SAM" id="MobiDB-lite"/>
    </source>
</evidence>
<feature type="compositionally biased region" description="Low complexity" evidence="1">
    <location>
        <begin position="126"/>
        <end position="138"/>
    </location>
</feature>
<feature type="region of interest" description="Disordered" evidence="1">
    <location>
        <begin position="105"/>
        <end position="185"/>
    </location>
</feature>
<evidence type="ECO:0000313" key="2">
    <source>
        <dbReference type="EMBL" id="RPB22036.1"/>
    </source>
</evidence>
<dbReference type="AlphaFoldDB" id="A0A3N4LH31"/>
<protein>
    <submittedName>
        <fullName evidence="2">Uncharacterized protein</fullName>
    </submittedName>
</protein>
<dbReference type="InParanoid" id="A0A3N4LH31"/>
<dbReference type="Proteomes" id="UP000267821">
    <property type="component" value="Unassembled WGS sequence"/>
</dbReference>
<reference evidence="2 3" key="1">
    <citation type="journal article" date="2018" name="Nat. Ecol. Evol.">
        <title>Pezizomycetes genomes reveal the molecular basis of ectomycorrhizal truffle lifestyle.</title>
        <authorList>
            <person name="Murat C."/>
            <person name="Payen T."/>
            <person name="Noel B."/>
            <person name="Kuo A."/>
            <person name="Morin E."/>
            <person name="Chen J."/>
            <person name="Kohler A."/>
            <person name="Krizsan K."/>
            <person name="Balestrini R."/>
            <person name="Da Silva C."/>
            <person name="Montanini B."/>
            <person name="Hainaut M."/>
            <person name="Levati E."/>
            <person name="Barry K.W."/>
            <person name="Belfiori B."/>
            <person name="Cichocki N."/>
            <person name="Clum A."/>
            <person name="Dockter R.B."/>
            <person name="Fauchery L."/>
            <person name="Guy J."/>
            <person name="Iotti M."/>
            <person name="Le Tacon F."/>
            <person name="Lindquist E.A."/>
            <person name="Lipzen A."/>
            <person name="Malagnac F."/>
            <person name="Mello A."/>
            <person name="Molinier V."/>
            <person name="Miyauchi S."/>
            <person name="Poulain J."/>
            <person name="Riccioni C."/>
            <person name="Rubini A."/>
            <person name="Sitrit Y."/>
            <person name="Splivallo R."/>
            <person name="Traeger S."/>
            <person name="Wang M."/>
            <person name="Zifcakova L."/>
            <person name="Wipf D."/>
            <person name="Zambonelli A."/>
            <person name="Paolocci F."/>
            <person name="Nowrousian M."/>
            <person name="Ottonello S."/>
            <person name="Baldrian P."/>
            <person name="Spatafora J.W."/>
            <person name="Henrissat B."/>
            <person name="Nagy L.G."/>
            <person name="Aury J.M."/>
            <person name="Wincker P."/>
            <person name="Grigoriev I.V."/>
            <person name="Bonfante P."/>
            <person name="Martin F.M."/>
        </authorList>
    </citation>
    <scope>NUCLEOTIDE SEQUENCE [LARGE SCALE GENOMIC DNA]</scope>
    <source>
        <strain evidence="2 3">ATCC MYA-4762</strain>
    </source>
</reference>
<dbReference type="EMBL" id="ML121555">
    <property type="protein sequence ID" value="RPB22036.1"/>
    <property type="molecule type" value="Genomic_DNA"/>
</dbReference>
<feature type="compositionally biased region" description="Basic and acidic residues" evidence="1">
    <location>
        <begin position="18"/>
        <end position="28"/>
    </location>
</feature>
<evidence type="ECO:0000313" key="3">
    <source>
        <dbReference type="Proteomes" id="UP000267821"/>
    </source>
</evidence>
<keyword evidence="3" id="KW-1185">Reference proteome</keyword>
<feature type="compositionally biased region" description="Basic and acidic residues" evidence="1">
    <location>
        <begin position="150"/>
        <end position="185"/>
    </location>
</feature>
<dbReference type="OrthoDB" id="5387895at2759"/>
<accession>A0A3N4LH31</accession>
<sequence length="597" mass="66217">MLMATNLSFGVTSSLLHQLEDELTRDKPQPSMPHPQEQQRPGSSSSDPLPSMASSTAHFRPSQPAMTLLGEQHPILPPLNATLTSNAKFPSTYPISHERLGGDRECLENSKSTPQNTSIPLPPCRAPSSPSPQRRTPSTMGRLSSGNSRVEGKGRISKVQRTERPNAGERSMEERSWFDADGDGKRNEELKELPKLPILEIKRKQVPYRVQQPLAYKQPSATTPTFGLEDQVADILSTFDSTPNTPNTPSSFSNLASEIQNPLEDIHLSTILISSTTPSLPATIYSLAVSNPSFFQTLREAVPPEYCAISFFKRIEAQVYAIGRRHSDYLFFGASFFEFTGRGGRLSDPGRTLAEDEEMCLPDAKWCETALKRRVSTIRRHLEMRKPLGRGAKEQAIRVLVRILWEVTDKGAYEEREGMGAGMSSTPMDPQKRQSRLQNQKIGVYGRLIGKTGASISGSRKSGCFMYGAQQMQFAWPSLPPSAAPEGYEGGYFVIEALWELMDCVGPSIDLLRMLLERIKMFEARDGYIEELERFLMEAGIQNSQMGAGGDVNMGDQVNAAALSRKSSVDSAKRARECSEEEVTLDQSRAVFKRRVS</sequence>
<organism evidence="2 3">
    <name type="scientific">Terfezia boudieri ATCC MYA-4762</name>
    <dbReference type="NCBI Taxonomy" id="1051890"/>
    <lineage>
        <taxon>Eukaryota</taxon>
        <taxon>Fungi</taxon>
        <taxon>Dikarya</taxon>
        <taxon>Ascomycota</taxon>
        <taxon>Pezizomycotina</taxon>
        <taxon>Pezizomycetes</taxon>
        <taxon>Pezizales</taxon>
        <taxon>Pezizaceae</taxon>
        <taxon>Terfezia</taxon>
    </lineage>
</organism>
<feature type="compositionally biased region" description="Polar residues" evidence="1">
    <location>
        <begin position="109"/>
        <end position="119"/>
    </location>
</feature>
<feature type="region of interest" description="Disordered" evidence="1">
    <location>
        <begin position="18"/>
        <end position="58"/>
    </location>
</feature>
<feature type="compositionally biased region" description="Low complexity" evidence="1">
    <location>
        <begin position="41"/>
        <end position="55"/>
    </location>
</feature>